<evidence type="ECO:0000256" key="3">
    <source>
        <dbReference type="ARBA" id="ARBA00022827"/>
    </source>
</evidence>
<dbReference type="OrthoDB" id="9768666at2"/>
<proteinExistence type="predicted"/>
<dbReference type="PATRIC" id="fig|1280952.3.peg.3390"/>
<keyword evidence="8" id="KW-1185">Reference proteome</keyword>
<feature type="domain" description="Reductase C-terminal" evidence="6">
    <location>
        <begin position="325"/>
        <end position="408"/>
    </location>
</feature>
<dbReference type="SUPFAM" id="SSF51905">
    <property type="entry name" value="FAD/NAD(P)-binding domain"/>
    <property type="match status" value="2"/>
</dbReference>
<dbReference type="Proteomes" id="UP000024816">
    <property type="component" value="Unassembled WGS sequence"/>
</dbReference>
<dbReference type="PRINTS" id="PR00368">
    <property type="entry name" value="FADPNR"/>
</dbReference>
<dbReference type="GO" id="GO:0005737">
    <property type="term" value="C:cytoplasm"/>
    <property type="evidence" value="ECO:0007669"/>
    <property type="project" value="TreeGrafter"/>
</dbReference>
<dbReference type="STRING" id="1280952.HJA_16939"/>
<feature type="domain" description="FAD/NAD(P)-binding" evidence="5">
    <location>
        <begin position="8"/>
        <end position="306"/>
    </location>
</feature>
<protein>
    <submittedName>
        <fullName evidence="7">Pyridine nucleotide-disulfide oxidoreductase</fullName>
    </submittedName>
</protein>
<name>A0A059F6T9_9PROT</name>
<dbReference type="PANTHER" id="PTHR43557">
    <property type="entry name" value="APOPTOSIS-INDUCING FACTOR 1"/>
    <property type="match status" value="1"/>
</dbReference>
<dbReference type="SUPFAM" id="SSF55424">
    <property type="entry name" value="FAD/NAD-linked reductases, dimerisation (C-terminal) domain"/>
    <property type="match status" value="1"/>
</dbReference>
<dbReference type="GO" id="GO:0016651">
    <property type="term" value="F:oxidoreductase activity, acting on NAD(P)H"/>
    <property type="evidence" value="ECO:0007669"/>
    <property type="project" value="TreeGrafter"/>
</dbReference>
<dbReference type="Pfam" id="PF14759">
    <property type="entry name" value="Reductase_C"/>
    <property type="match status" value="1"/>
</dbReference>
<keyword evidence="2" id="KW-0285">Flavoprotein</keyword>
<evidence type="ECO:0000259" key="5">
    <source>
        <dbReference type="Pfam" id="PF07992"/>
    </source>
</evidence>
<keyword evidence="4" id="KW-0560">Oxidoreductase</keyword>
<reference evidence="7 8" key="1">
    <citation type="journal article" date="2014" name="Antonie Van Leeuwenhoek">
        <title>Hyphomonas beringensis sp. nov. and Hyphomonas chukchiensis sp. nov., isolated from surface seawater of the Bering Sea and Chukchi Sea.</title>
        <authorList>
            <person name="Li C."/>
            <person name="Lai Q."/>
            <person name="Li G."/>
            <person name="Dong C."/>
            <person name="Wang J."/>
            <person name="Liao Y."/>
            <person name="Shao Z."/>
        </authorList>
    </citation>
    <scope>NUCLEOTIDE SEQUENCE [LARGE SCALE GENOMIC DNA]</scope>
    <source>
        <strain evidence="7 8">VP2</strain>
    </source>
</reference>
<dbReference type="PANTHER" id="PTHR43557:SF2">
    <property type="entry name" value="RIESKE DOMAIN-CONTAINING PROTEIN-RELATED"/>
    <property type="match status" value="1"/>
</dbReference>
<evidence type="ECO:0000256" key="1">
    <source>
        <dbReference type="ARBA" id="ARBA00001974"/>
    </source>
</evidence>
<dbReference type="InterPro" id="IPR023753">
    <property type="entry name" value="FAD/NAD-binding_dom"/>
</dbReference>
<dbReference type="InterPro" id="IPR016156">
    <property type="entry name" value="FAD/NAD-linked_Rdtase_dimer_sf"/>
</dbReference>
<dbReference type="Gene3D" id="3.50.50.60">
    <property type="entry name" value="FAD/NAD(P)-binding domain"/>
    <property type="match status" value="2"/>
</dbReference>
<evidence type="ECO:0000313" key="8">
    <source>
        <dbReference type="Proteomes" id="UP000024816"/>
    </source>
</evidence>
<comment type="caution">
    <text evidence="7">The sequence shown here is derived from an EMBL/GenBank/DDBJ whole genome shotgun (WGS) entry which is preliminary data.</text>
</comment>
<dbReference type="RefSeq" id="WP_035584719.1">
    <property type="nucleotide sequence ID" value="NZ_ARYJ01000018.1"/>
</dbReference>
<sequence>MDLSDASQIVLIGGGQAAAQAVQSLRMGGYAGKLVLVGDEPALPYQRPPLSKAYMKGEFAEERLFFKPAAWYEDNGVELILSTRATRIDRAAQVVELEHGATLNYDALILCTGSRPRPLPVKGADLENVFDLRGLADVDRIQPNMVAGRRMVIIGAGYIGLEAAAVARQMGLEVTVLEMADRVLARVTSPTMSAFYEKEHRAQGVTILTGARLDHLEGENGKVSAAVLADGTKLPADIVLAGIGILPNIELAQDAGLTIDNGIATDRDAHTSDPRIFAAGDCASRPLVHYGRTGRLESVHNAIEQGKLAAAAILGKPRPPEDCPWFWSDQYDLKLQIAGLNQGHDEIVVRGNPDERKFAVFYLRNGTLIAVDAVNSPPEFLASKKLIMTGTKVAPDMLKDTSISMKDIAAAAASA</sequence>
<dbReference type="InterPro" id="IPR050446">
    <property type="entry name" value="FAD-oxidoreductase/Apoptosis"/>
</dbReference>
<dbReference type="Pfam" id="PF07992">
    <property type="entry name" value="Pyr_redox_2"/>
    <property type="match status" value="1"/>
</dbReference>
<dbReference type="AlphaFoldDB" id="A0A059F6T9"/>
<dbReference type="EMBL" id="ARYJ01000018">
    <property type="protein sequence ID" value="KCZ83796.1"/>
    <property type="molecule type" value="Genomic_DNA"/>
</dbReference>
<keyword evidence="3" id="KW-0274">FAD</keyword>
<dbReference type="PRINTS" id="PR00411">
    <property type="entry name" value="PNDRDTASEI"/>
</dbReference>
<comment type="cofactor">
    <cofactor evidence="1">
        <name>FAD</name>
        <dbReference type="ChEBI" id="CHEBI:57692"/>
    </cofactor>
</comment>
<evidence type="ECO:0000256" key="4">
    <source>
        <dbReference type="ARBA" id="ARBA00023002"/>
    </source>
</evidence>
<evidence type="ECO:0000256" key="2">
    <source>
        <dbReference type="ARBA" id="ARBA00022630"/>
    </source>
</evidence>
<organism evidence="7 8">
    <name type="scientific">Hyphomonas jannaschiana VP2</name>
    <dbReference type="NCBI Taxonomy" id="1280952"/>
    <lineage>
        <taxon>Bacteria</taxon>
        <taxon>Pseudomonadati</taxon>
        <taxon>Pseudomonadota</taxon>
        <taxon>Alphaproteobacteria</taxon>
        <taxon>Hyphomonadales</taxon>
        <taxon>Hyphomonadaceae</taxon>
        <taxon>Hyphomonas</taxon>
    </lineage>
</organism>
<dbReference type="InterPro" id="IPR028202">
    <property type="entry name" value="Reductase_C"/>
</dbReference>
<dbReference type="eggNOG" id="COG0446">
    <property type="taxonomic scope" value="Bacteria"/>
</dbReference>
<evidence type="ECO:0000313" key="7">
    <source>
        <dbReference type="EMBL" id="KCZ83796.1"/>
    </source>
</evidence>
<dbReference type="InterPro" id="IPR036188">
    <property type="entry name" value="FAD/NAD-bd_sf"/>
</dbReference>
<dbReference type="Gene3D" id="3.30.390.30">
    <property type="match status" value="1"/>
</dbReference>
<accession>A0A059F6T9</accession>
<evidence type="ECO:0000259" key="6">
    <source>
        <dbReference type="Pfam" id="PF14759"/>
    </source>
</evidence>
<gene>
    <name evidence="7" type="ORF">HJA_16939</name>
</gene>